<name>A0AA35VJK9_LACSI</name>
<dbReference type="Proteomes" id="UP001177003">
    <property type="component" value="Chromosome 0"/>
</dbReference>
<proteinExistence type="predicted"/>
<evidence type="ECO:0000259" key="1">
    <source>
        <dbReference type="PROSITE" id="PS51727"/>
    </source>
</evidence>
<evidence type="ECO:0000313" key="3">
    <source>
        <dbReference type="Proteomes" id="UP001177003"/>
    </source>
</evidence>
<sequence>MIKKGAEDGVAENIVKKLEVEETSAGGLQSKLPNKGILKAMGYDKPDVVVKDVLVMEKMGQTILHVKENFMIVHLQHVCNQCHEVILSRRKWGLDVECLTDTWIGKDRWDFIDLSAGPFSLGPTVHGDLLLNY</sequence>
<dbReference type="PROSITE" id="PS51727">
    <property type="entry name" value="CBP_P300_HAT"/>
    <property type="match status" value="1"/>
</dbReference>
<dbReference type="Pfam" id="PF25483">
    <property type="entry name" value="DUF7906"/>
    <property type="match status" value="1"/>
</dbReference>
<dbReference type="GO" id="GO:0004402">
    <property type="term" value="F:histone acetyltransferase activity"/>
    <property type="evidence" value="ECO:0007669"/>
    <property type="project" value="InterPro"/>
</dbReference>
<feature type="domain" description="CBP/p300-type HAT" evidence="1">
    <location>
        <begin position="1"/>
        <end position="133"/>
    </location>
</feature>
<protein>
    <recommendedName>
        <fullName evidence="1">CBP/p300-type HAT domain-containing protein</fullName>
    </recommendedName>
</protein>
<dbReference type="InterPro" id="IPR057228">
    <property type="entry name" value="DUF7906"/>
</dbReference>
<accession>A0AA35VJK9</accession>
<keyword evidence="3" id="KW-1185">Reference proteome</keyword>
<dbReference type="InterPro" id="IPR031162">
    <property type="entry name" value="CBP_P300_HAT"/>
</dbReference>
<dbReference type="AlphaFoldDB" id="A0AA35VJK9"/>
<organism evidence="2 3">
    <name type="scientific">Lactuca saligna</name>
    <name type="common">Willowleaf lettuce</name>
    <dbReference type="NCBI Taxonomy" id="75948"/>
    <lineage>
        <taxon>Eukaryota</taxon>
        <taxon>Viridiplantae</taxon>
        <taxon>Streptophyta</taxon>
        <taxon>Embryophyta</taxon>
        <taxon>Tracheophyta</taxon>
        <taxon>Spermatophyta</taxon>
        <taxon>Magnoliopsida</taxon>
        <taxon>eudicotyledons</taxon>
        <taxon>Gunneridae</taxon>
        <taxon>Pentapetalae</taxon>
        <taxon>asterids</taxon>
        <taxon>campanulids</taxon>
        <taxon>Asterales</taxon>
        <taxon>Asteraceae</taxon>
        <taxon>Cichorioideae</taxon>
        <taxon>Cichorieae</taxon>
        <taxon>Lactucinae</taxon>
        <taxon>Lactuca</taxon>
    </lineage>
</organism>
<gene>
    <name evidence="2" type="ORF">LSALG_LOCUS2890</name>
</gene>
<evidence type="ECO:0000313" key="2">
    <source>
        <dbReference type="EMBL" id="CAI9262137.1"/>
    </source>
</evidence>
<reference evidence="2" key="1">
    <citation type="submission" date="2023-04" db="EMBL/GenBank/DDBJ databases">
        <authorList>
            <person name="Vijverberg K."/>
            <person name="Xiong W."/>
            <person name="Schranz E."/>
        </authorList>
    </citation>
    <scope>NUCLEOTIDE SEQUENCE</scope>
</reference>
<dbReference type="EMBL" id="OX465086">
    <property type="protein sequence ID" value="CAI9262137.1"/>
    <property type="molecule type" value="Genomic_DNA"/>
</dbReference>